<dbReference type="STRING" id="414048.SAMN04489864_102254"/>
<sequence>MKYFFLCFFIGLKVCAAQTFSYPKFVKQGRTLEKLVPQNWKIIDTAYGDLNNDQTDDLAFVVEYHLPIAENRAYGDNETELIKEFQKPRVLAIYFKNPQSGNFAFALQNNNFILRAHEGGGMGDPFKNINIANQNLQLSFEGGNNWRWKLDYDFNYRNKDWSLILANNIYYHIGSGEMTEKKYNFLDRRTYLVTGNIFNRNSGNQRTEEVLYFSDLRTFDTFKKPWTWEITKDNFL</sequence>
<dbReference type="EMBL" id="FOPP01000002">
    <property type="protein sequence ID" value="SFG78524.1"/>
    <property type="molecule type" value="Genomic_DNA"/>
</dbReference>
<protein>
    <submittedName>
        <fullName evidence="1">Uncharacterized protein</fullName>
    </submittedName>
</protein>
<dbReference type="Proteomes" id="UP000199666">
    <property type="component" value="Unassembled WGS sequence"/>
</dbReference>
<dbReference type="AlphaFoldDB" id="A0A1I2UMX5"/>
<proteinExistence type="predicted"/>
<reference evidence="1 2" key="1">
    <citation type="submission" date="2016-10" db="EMBL/GenBank/DDBJ databases">
        <authorList>
            <person name="de Groot N.N."/>
        </authorList>
    </citation>
    <scope>NUCLEOTIDE SEQUENCE [LARGE SCALE GENOMIC DNA]</scope>
    <source>
        <strain evidence="1 2">DSM 18684</strain>
    </source>
</reference>
<accession>A0A1I2UMX5</accession>
<gene>
    <name evidence="1" type="ORF">SAMN04489864_102254</name>
</gene>
<name>A0A1I2UMX5_9SPHI</name>
<dbReference type="OrthoDB" id="86940at2"/>
<evidence type="ECO:0000313" key="1">
    <source>
        <dbReference type="EMBL" id="SFG78524.1"/>
    </source>
</evidence>
<dbReference type="RefSeq" id="WP_090992311.1">
    <property type="nucleotide sequence ID" value="NZ_FOPP01000002.1"/>
</dbReference>
<keyword evidence="2" id="KW-1185">Reference proteome</keyword>
<evidence type="ECO:0000313" key="2">
    <source>
        <dbReference type="Proteomes" id="UP000199666"/>
    </source>
</evidence>
<organism evidence="1 2">
    <name type="scientific">Pedobacter insulae</name>
    <dbReference type="NCBI Taxonomy" id="414048"/>
    <lineage>
        <taxon>Bacteria</taxon>
        <taxon>Pseudomonadati</taxon>
        <taxon>Bacteroidota</taxon>
        <taxon>Sphingobacteriia</taxon>
        <taxon>Sphingobacteriales</taxon>
        <taxon>Sphingobacteriaceae</taxon>
        <taxon>Pedobacter</taxon>
    </lineage>
</organism>